<comment type="function">
    <text evidence="1">Absolutely required for transposition of IS1.</text>
</comment>
<accession>A0A2P1P9S0</accession>
<proteinExistence type="inferred from homology"/>
<dbReference type="GO" id="GO:0006313">
    <property type="term" value="P:DNA transposition"/>
    <property type="evidence" value="ECO:0007669"/>
    <property type="project" value="InterPro"/>
</dbReference>
<sequence length="138" mass="16354">MTKCGTLSSQKNKKWIIKAVDRDRRRTIGWVIGNRDVKTFRRLYDQVKHLKTCIFYTDDWSAFKQVLPPKRHVVGKEHTLTIERDNSNTRHHLGRMTRKTKVVSKSLEMVDITLKMWCALTDQNIFKVFQSRALSIFM</sequence>
<name>A0A2P1P9S0_9RICK</name>
<evidence type="ECO:0000256" key="4">
    <source>
        <dbReference type="ARBA" id="ARBA00023172"/>
    </source>
</evidence>
<dbReference type="PANTHER" id="PTHR33293:SF1">
    <property type="entry name" value="INSERTION ELEMENT IS1 1 PROTEIN INSB-RELATED"/>
    <property type="match status" value="1"/>
</dbReference>
<evidence type="ECO:0000256" key="1">
    <source>
        <dbReference type="ARBA" id="ARBA00004091"/>
    </source>
</evidence>
<dbReference type="Pfam" id="PF03400">
    <property type="entry name" value="DDE_Tnp_IS1"/>
    <property type="match status" value="1"/>
</dbReference>
<organism evidence="5 7">
    <name type="scientific">Candidatus Phycorickettsia trachydisci</name>
    <dbReference type="NCBI Taxonomy" id="2115978"/>
    <lineage>
        <taxon>Bacteria</taxon>
        <taxon>Pseudomonadati</taxon>
        <taxon>Pseudomonadota</taxon>
        <taxon>Alphaproteobacteria</taxon>
        <taxon>Rickettsiales</taxon>
        <taxon>Rickettsiaceae</taxon>
        <taxon>Candidatus Phycorickettsia</taxon>
    </lineage>
</organism>
<evidence type="ECO:0000256" key="3">
    <source>
        <dbReference type="ARBA" id="ARBA00022578"/>
    </source>
</evidence>
<dbReference type="EMBL" id="CP027845">
    <property type="protein sequence ID" value="AVP88032.1"/>
    <property type="molecule type" value="Genomic_DNA"/>
</dbReference>
<keyword evidence="7" id="KW-1185">Reference proteome</keyword>
<gene>
    <name evidence="5" type="ORF">phytr_11070</name>
    <name evidence="6" type="ORF">phytr_11160</name>
</gene>
<comment type="similarity">
    <text evidence="2">Belongs to the transposase 27 family.</text>
</comment>
<dbReference type="PANTHER" id="PTHR33293">
    <property type="entry name" value="INSERTION ELEMENT IS1 1 PROTEIN INSB-RELATED"/>
    <property type="match status" value="1"/>
</dbReference>
<evidence type="ECO:0008006" key="8">
    <source>
        <dbReference type="Google" id="ProtNLM"/>
    </source>
</evidence>
<keyword evidence="3" id="KW-0815">Transposition</keyword>
<evidence type="ECO:0000256" key="2">
    <source>
        <dbReference type="ARBA" id="ARBA00008841"/>
    </source>
</evidence>
<dbReference type="InterPro" id="IPR051354">
    <property type="entry name" value="Transposase_27_IS1"/>
</dbReference>
<dbReference type="KEGG" id="ptc:phytr_11160"/>
<keyword evidence="4" id="KW-0233">DNA recombination</keyword>
<dbReference type="GO" id="GO:0003677">
    <property type="term" value="F:DNA binding"/>
    <property type="evidence" value="ECO:0007669"/>
    <property type="project" value="InterPro"/>
</dbReference>
<dbReference type="GO" id="GO:0004803">
    <property type="term" value="F:transposase activity"/>
    <property type="evidence" value="ECO:0007669"/>
    <property type="project" value="InterPro"/>
</dbReference>
<evidence type="ECO:0000313" key="5">
    <source>
        <dbReference type="EMBL" id="AVP88032.1"/>
    </source>
</evidence>
<dbReference type="EMBL" id="CP027845">
    <property type="protein sequence ID" value="AVP88041.1"/>
    <property type="molecule type" value="Genomic_DNA"/>
</dbReference>
<dbReference type="KEGG" id="ptc:phytr_11070"/>
<dbReference type="InterPro" id="IPR005063">
    <property type="entry name" value="Transposase_27"/>
</dbReference>
<protein>
    <recommendedName>
        <fullName evidence="8">Transposase</fullName>
    </recommendedName>
</protein>
<reference evidence="5 7" key="1">
    <citation type="submission" date="2018-03" db="EMBL/GenBank/DDBJ databases">
        <title>A gene transfer event suggests a long-term partnership between eustigmatophyte algae and a novel lineage of endosymbiotic bacteria.</title>
        <authorList>
            <person name="Yurchenko T."/>
            <person name="Sevcikova T."/>
            <person name="Pribyl P."/>
            <person name="El Karkouri K."/>
            <person name="Klimes V."/>
            <person name="Amaral R."/>
            <person name="Zbrankova V."/>
            <person name="Kim E."/>
            <person name="Raoult D."/>
            <person name="Santos L.M.A."/>
            <person name="Elias M."/>
        </authorList>
    </citation>
    <scope>NUCLEOTIDE SEQUENCE [LARGE SCALE GENOMIC DNA]</scope>
    <source>
        <strain evidence="5">CCALA 838</strain>
    </source>
</reference>
<evidence type="ECO:0000313" key="7">
    <source>
        <dbReference type="Proteomes" id="UP000241762"/>
    </source>
</evidence>
<dbReference type="Proteomes" id="UP000241762">
    <property type="component" value="Chromosome"/>
</dbReference>
<evidence type="ECO:0000313" key="6">
    <source>
        <dbReference type="EMBL" id="AVP88041.1"/>
    </source>
</evidence>
<dbReference type="AlphaFoldDB" id="A0A2P1P9S0"/>